<evidence type="ECO:0000256" key="1">
    <source>
        <dbReference type="ARBA" id="ARBA00004651"/>
    </source>
</evidence>
<feature type="transmembrane region" description="Helical" evidence="8">
    <location>
        <begin position="87"/>
        <end position="106"/>
    </location>
</feature>
<organism evidence="9 10">
    <name type="scientific">Alicyclobacillus acidocaldarius (strain Tc-4-1)</name>
    <name type="common">Bacillus acidocaldarius</name>
    <dbReference type="NCBI Taxonomy" id="1048834"/>
    <lineage>
        <taxon>Bacteria</taxon>
        <taxon>Bacillati</taxon>
        <taxon>Bacillota</taxon>
        <taxon>Bacilli</taxon>
        <taxon>Bacillales</taxon>
        <taxon>Alicyclobacillaceae</taxon>
        <taxon>Alicyclobacillus</taxon>
    </lineage>
</organism>
<name>F8IDY3_ALIAT</name>
<sequence length="115" mass="12016">MRVNRHIIFVYILSGVLSAVGGIVMLAWVNSAMPDMGTNYQLNSIAAVVIGGASLFGGEGTVWGSMIGALLMAVLANGSQLVGISSYWQSVLLGIVVVLAVFIDGFRRRAADSNA</sequence>
<comment type="subcellular location">
    <subcellularLocation>
        <location evidence="1">Cell membrane</location>
        <topology evidence="1">Multi-pass membrane protein</topology>
    </subcellularLocation>
</comment>
<proteinExistence type="predicted"/>
<dbReference type="EMBL" id="CP002902">
    <property type="protein sequence ID" value="AEJ42637.1"/>
    <property type="molecule type" value="Genomic_DNA"/>
</dbReference>
<accession>F8IDY3</accession>
<evidence type="ECO:0000256" key="8">
    <source>
        <dbReference type="SAM" id="Phobius"/>
    </source>
</evidence>
<dbReference type="HOGENOM" id="CLU_028880_6_5_9"/>
<keyword evidence="4" id="KW-0997">Cell inner membrane</keyword>
<keyword evidence="3" id="KW-1003">Cell membrane</keyword>
<evidence type="ECO:0000256" key="7">
    <source>
        <dbReference type="ARBA" id="ARBA00023136"/>
    </source>
</evidence>
<feature type="transmembrane region" description="Helical" evidence="8">
    <location>
        <begin position="40"/>
        <end position="56"/>
    </location>
</feature>
<dbReference type="STRING" id="1048834.TC41_0679"/>
<dbReference type="Pfam" id="PF02653">
    <property type="entry name" value="BPD_transp_2"/>
    <property type="match status" value="1"/>
</dbReference>
<dbReference type="GO" id="GO:0022857">
    <property type="term" value="F:transmembrane transporter activity"/>
    <property type="evidence" value="ECO:0007669"/>
    <property type="project" value="InterPro"/>
</dbReference>
<evidence type="ECO:0000256" key="6">
    <source>
        <dbReference type="ARBA" id="ARBA00022989"/>
    </source>
</evidence>
<dbReference type="KEGG" id="aad:TC41_0679"/>
<dbReference type="InterPro" id="IPR001851">
    <property type="entry name" value="ABC_transp_permease"/>
</dbReference>
<dbReference type="PANTHER" id="PTHR32196">
    <property type="entry name" value="ABC TRANSPORTER PERMEASE PROTEIN YPHD-RELATED-RELATED"/>
    <property type="match status" value="1"/>
</dbReference>
<keyword evidence="7 8" id="KW-0472">Membrane</keyword>
<keyword evidence="6 8" id="KW-1133">Transmembrane helix</keyword>
<dbReference type="Proteomes" id="UP000000292">
    <property type="component" value="Chromosome"/>
</dbReference>
<evidence type="ECO:0000313" key="10">
    <source>
        <dbReference type="Proteomes" id="UP000000292"/>
    </source>
</evidence>
<dbReference type="PANTHER" id="PTHR32196:SF21">
    <property type="entry name" value="ABC TRANSPORTER PERMEASE PROTEIN YPHD-RELATED"/>
    <property type="match status" value="1"/>
</dbReference>
<evidence type="ECO:0000256" key="2">
    <source>
        <dbReference type="ARBA" id="ARBA00022448"/>
    </source>
</evidence>
<dbReference type="GO" id="GO:0005886">
    <property type="term" value="C:plasma membrane"/>
    <property type="evidence" value="ECO:0007669"/>
    <property type="project" value="UniProtKB-SubCell"/>
</dbReference>
<keyword evidence="5 8" id="KW-0812">Transmembrane</keyword>
<protein>
    <submittedName>
        <fullName evidence="9">Ribose ABC transporter permease</fullName>
    </submittedName>
</protein>
<dbReference type="eggNOG" id="COG1172">
    <property type="taxonomic scope" value="Bacteria"/>
</dbReference>
<reference evidence="10" key="2">
    <citation type="submission" date="2011-06" db="EMBL/GenBank/DDBJ databases">
        <title>The complete genome sequence of Alicyclobacillus acidocaldarius sp. Tc-4-1.</title>
        <authorList>
            <person name="Chen Y."/>
            <person name="He Y."/>
            <person name="Dong Z."/>
            <person name="Hu S."/>
        </authorList>
    </citation>
    <scope>NUCLEOTIDE SEQUENCE [LARGE SCALE GENOMIC DNA]</scope>
    <source>
        <strain evidence="10">Tc-4-1</strain>
    </source>
</reference>
<evidence type="ECO:0000256" key="4">
    <source>
        <dbReference type="ARBA" id="ARBA00022519"/>
    </source>
</evidence>
<evidence type="ECO:0000256" key="5">
    <source>
        <dbReference type="ARBA" id="ARBA00022692"/>
    </source>
</evidence>
<gene>
    <name evidence="9" type="ordered locus">TC41_0679</name>
</gene>
<evidence type="ECO:0000256" key="3">
    <source>
        <dbReference type="ARBA" id="ARBA00022475"/>
    </source>
</evidence>
<feature type="transmembrane region" description="Helical" evidence="8">
    <location>
        <begin position="7"/>
        <end position="28"/>
    </location>
</feature>
<dbReference type="AlphaFoldDB" id="F8IDY3"/>
<reference evidence="9 10" key="1">
    <citation type="journal article" date="2011" name="J. Bacteriol.">
        <title>Complete Genome Sequence of Alicyclobacillus acidocaldarius Strain Tc-4-1.</title>
        <authorList>
            <person name="Chen Y."/>
            <person name="He Y."/>
            <person name="Zhang B."/>
            <person name="Yang J."/>
            <person name="Li W."/>
            <person name="Dong Z."/>
            <person name="Hu S."/>
        </authorList>
    </citation>
    <scope>NUCLEOTIDE SEQUENCE [LARGE SCALE GENOMIC DNA]</scope>
    <source>
        <strain evidence="9 10">Tc-4-1</strain>
    </source>
</reference>
<keyword evidence="2" id="KW-0813">Transport</keyword>
<evidence type="ECO:0000313" key="9">
    <source>
        <dbReference type="EMBL" id="AEJ42637.1"/>
    </source>
</evidence>